<feature type="region of interest" description="Disordered" evidence="1">
    <location>
        <begin position="1367"/>
        <end position="1388"/>
    </location>
</feature>
<dbReference type="Proteomes" id="UP000594263">
    <property type="component" value="Unplaced"/>
</dbReference>
<feature type="compositionally biased region" description="Basic and acidic residues" evidence="1">
    <location>
        <begin position="31"/>
        <end position="47"/>
    </location>
</feature>
<feature type="compositionally biased region" description="Polar residues" evidence="1">
    <location>
        <begin position="75"/>
        <end position="85"/>
    </location>
</feature>
<feature type="region of interest" description="Disordered" evidence="1">
    <location>
        <begin position="588"/>
        <end position="609"/>
    </location>
</feature>
<feature type="compositionally biased region" description="Polar residues" evidence="1">
    <location>
        <begin position="385"/>
        <end position="407"/>
    </location>
</feature>
<feature type="domain" description="GYF" evidence="2">
    <location>
        <begin position="499"/>
        <end position="550"/>
    </location>
</feature>
<proteinExistence type="predicted"/>
<evidence type="ECO:0000259" key="2">
    <source>
        <dbReference type="PROSITE" id="PS50829"/>
    </source>
</evidence>
<dbReference type="PANTHER" id="PTHR46992:SF4">
    <property type="entry name" value="GYF DOMAIN-CONTAINING PROTEIN"/>
    <property type="match status" value="1"/>
</dbReference>
<dbReference type="InterPro" id="IPR003169">
    <property type="entry name" value="GYF"/>
</dbReference>
<feature type="compositionally biased region" description="Basic and acidic residues" evidence="1">
    <location>
        <begin position="86"/>
        <end position="122"/>
    </location>
</feature>
<feature type="region of interest" description="Disordered" evidence="1">
    <location>
        <begin position="1326"/>
        <end position="1353"/>
    </location>
</feature>
<feature type="region of interest" description="Disordered" evidence="1">
    <location>
        <begin position="374"/>
        <end position="417"/>
    </location>
</feature>
<keyword evidence="4" id="KW-1185">Reference proteome</keyword>
<dbReference type="PROSITE" id="PS50829">
    <property type="entry name" value="GYF"/>
    <property type="match status" value="1"/>
</dbReference>
<feature type="compositionally biased region" description="Basic and acidic residues" evidence="1">
    <location>
        <begin position="1329"/>
        <end position="1351"/>
    </location>
</feature>
<feature type="compositionally biased region" description="Basic and acidic residues" evidence="1">
    <location>
        <begin position="132"/>
        <end position="147"/>
    </location>
</feature>
<protein>
    <recommendedName>
        <fullName evidence="2">GYF domain-containing protein</fullName>
    </recommendedName>
</protein>
<feature type="region of interest" description="Disordered" evidence="1">
    <location>
        <begin position="1171"/>
        <end position="1204"/>
    </location>
</feature>
<dbReference type="Gene3D" id="3.30.1490.40">
    <property type="match status" value="1"/>
</dbReference>
<evidence type="ECO:0000313" key="3">
    <source>
        <dbReference type="EnsemblPlants" id="Kaladp0088s0049.1.v1.1"/>
    </source>
</evidence>
<dbReference type="InterPro" id="IPR035445">
    <property type="entry name" value="GYF-like_dom_sf"/>
</dbReference>
<organism evidence="3 4">
    <name type="scientific">Kalanchoe fedtschenkoi</name>
    <name type="common">Lavender scallops</name>
    <name type="synonym">South American air plant</name>
    <dbReference type="NCBI Taxonomy" id="63787"/>
    <lineage>
        <taxon>Eukaryota</taxon>
        <taxon>Viridiplantae</taxon>
        <taxon>Streptophyta</taxon>
        <taxon>Embryophyta</taxon>
        <taxon>Tracheophyta</taxon>
        <taxon>Spermatophyta</taxon>
        <taxon>Magnoliopsida</taxon>
        <taxon>eudicotyledons</taxon>
        <taxon>Gunneridae</taxon>
        <taxon>Pentapetalae</taxon>
        <taxon>Saxifragales</taxon>
        <taxon>Crassulaceae</taxon>
        <taxon>Kalanchoe</taxon>
    </lineage>
</organism>
<sequence>MAHEKPDLPEQLLSSKHLGISPPQVDVSGGNDDKLITGAFDDQKDQLNSENSIPLSPQWLYTKPNDSKVDLRAPNSMSGGNPTDLNQKEPWRLDGSEEKKDWRRAVTDSDTNRRWREEERETSLLSGRKDRRKGDRRVEAPTREIIDNRSLPVSERWHDGNSRNPGHETRRDTKWSSRWGPDEKERDSRVDKKMEAEKEDAQNETLPIKSGSRATSDREVDTRDKWRPRHRMEVQSGNPAPYRAAPGFGLDKGRGVDKGRAEGSNVGFTVGRGRSARPVVAGPIGASQLGMSDSFPGKVNRAANLFRYPRGKLLDIYRKQSVDPSPSVISVLEQTPPITQETILEPLAFVVPDVEEEAILEDIWKGKITNCEAVDSSSRKEKSTEQPTESCGGNQPSDSALTTSKNIDNPGGSAKSTFFEAGNQNIETEVLNGGEPNSGTNKYQGITKTFDGVQFSGPGFPGGAHSLSDLPSLSASQSNNLQQQTVISEVKLGTVIPEELSLLYCDPQGEIQGPFLGIDIISWFEQGFFGIDLPVRLADAPEGTAFLQLGDVMPHLKVADGFGSQSETSSFRETSNYIGGKPDVYLSKSPSSSKTYDTTTLNDHSQPSGLKQFSAREDQVKAKMHVDPSLLSQSESQSAFKLPANEGRRIDEFSYGKSLLVNQDPSSNVINLPQGRDFLDRSLPNSNENEMLPFGLMRSELEGNHLQNIQLSNMPPIDRKLESLGSMDDQAAGPELFNRGLYSNPSVYLDAMASHQASRLDKEAHNYSFAEQLMSLQAQEQLNQRDRASLPRINESFLEQSPNRTLITQQLLGAHPNPDVDHFLALHRQQQQQLQQHRLLQQQQQQLQLQQQQKLLQEQQESHIQQVILEQLMQNQRRDQEFGPQILDPYRANNVTADAILKQQLHNEMQRRTHHSSRHSDQSLEQLLHAKYGQLRHQDNQSDLLEVYVQRQQFLQQEQLQARQLSMGMRPRIDLGERHIGAAWPIEEPGHYLRTPSGANPGPASLLDLYQHQQRQIPDEQLINLERNLQRGYESNPVPFERSLSLPGGNPEMNVNMIDAIAQTQNFSMHESAPRMQSVDQIVSSMNSRHRPPLPNQFHKVHLDATEGSWSEISGMAPSDWMDSQIHGLQPYADRHKKEAEFKGDHGATVSWMSDDGTDDRSKQLLFELLTPKGQQPAEVGKNSGLSFNNKAPSNPFSVSRSSDDLADDRSKQLLLELLTPKSSLKTAVSTTSGLQYDKNTAASAARLLDDSVGTLSSQDASLNKVLSQGSSILDASDQSKLREQYNGSQISGTVPLSLGSIAFSGKEPHLSNVNDGSLGVHSNMRSMTSDDRKLSEAGGKKLSLKDDGVSKDMVSGSVRGQITMNSSVGHHSLDNSGSTGGMSISKTETRGSYAVEIAEERALQSKEPENLLVRRPPVSRASSSHEGLSAMGAADPAVRGKPLVSTSLRDSGNQVVDASASVAKDARFRRTSSCSDADVSETSFIDMLKSNAKKPAVPDGSTLVDSSDAALGRGGKKKGKKGRQIDPALLGFKVTSNRILMGEIQRADD</sequence>
<dbReference type="Pfam" id="PF02213">
    <property type="entry name" value="GYF"/>
    <property type="match status" value="1"/>
</dbReference>
<evidence type="ECO:0000313" key="4">
    <source>
        <dbReference type="Proteomes" id="UP000594263"/>
    </source>
</evidence>
<evidence type="ECO:0000256" key="1">
    <source>
        <dbReference type="SAM" id="MobiDB-lite"/>
    </source>
</evidence>
<feature type="compositionally biased region" description="Polar residues" evidence="1">
    <location>
        <begin position="1184"/>
        <end position="1197"/>
    </location>
</feature>
<dbReference type="OMA" id="RWHDGRN"/>
<reference evidence="3" key="1">
    <citation type="submission" date="2021-01" db="UniProtKB">
        <authorList>
            <consortium name="EnsemblPlants"/>
        </authorList>
    </citation>
    <scope>IDENTIFICATION</scope>
</reference>
<accession>A0A7N0UVI5</accession>
<dbReference type="CDD" id="cd00072">
    <property type="entry name" value="GYF"/>
    <property type="match status" value="1"/>
</dbReference>
<dbReference type="SMART" id="SM00444">
    <property type="entry name" value="GYF"/>
    <property type="match status" value="1"/>
</dbReference>
<feature type="region of interest" description="Disordered" evidence="1">
    <location>
        <begin position="1416"/>
        <end position="1435"/>
    </location>
</feature>
<dbReference type="Gramene" id="Kaladp0088s0049.1.v1.1">
    <property type="protein sequence ID" value="Kaladp0088s0049.1.v1.1"/>
    <property type="gene ID" value="Kaladp0088s0049.v1.1"/>
</dbReference>
<feature type="compositionally biased region" description="Low complexity" evidence="1">
    <location>
        <begin position="1416"/>
        <end position="1425"/>
    </location>
</feature>
<name>A0A7N0UVI5_KALFE</name>
<feature type="compositionally biased region" description="Polar residues" evidence="1">
    <location>
        <begin position="1367"/>
        <end position="1387"/>
    </location>
</feature>
<dbReference type="PANTHER" id="PTHR46992">
    <property type="entry name" value="GYF DOMAIN-CONTAINING PROTEIN"/>
    <property type="match status" value="1"/>
</dbReference>
<dbReference type="EnsemblPlants" id="Kaladp0088s0049.1.v1.1">
    <property type="protein sequence ID" value="Kaladp0088s0049.1.v1.1"/>
    <property type="gene ID" value="Kaladp0088s0049.v1.1"/>
</dbReference>
<feature type="region of interest" description="Disordered" evidence="1">
    <location>
        <begin position="1"/>
        <end position="222"/>
    </location>
</feature>
<feature type="compositionally biased region" description="Basic and acidic residues" evidence="1">
    <location>
        <begin position="155"/>
        <end position="201"/>
    </location>
</feature>
<dbReference type="SUPFAM" id="SSF55277">
    <property type="entry name" value="GYF domain"/>
    <property type="match status" value="1"/>
</dbReference>
<feature type="region of interest" description="Disordered" evidence="1">
    <location>
        <begin position="1493"/>
        <end position="1527"/>
    </location>
</feature>